<dbReference type="CDD" id="cd00118">
    <property type="entry name" value="LysM"/>
    <property type="match status" value="1"/>
</dbReference>
<dbReference type="InterPro" id="IPR018392">
    <property type="entry name" value="LysM"/>
</dbReference>
<evidence type="ECO:0000256" key="5">
    <source>
        <dbReference type="ARBA" id="ARBA00023295"/>
    </source>
</evidence>
<dbReference type="GO" id="GO:0016052">
    <property type="term" value="P:carbohydrate catabolic process"/>
    <property type="evidence" value="ECO:0007669"/>
    <property type="project" value="TreeGrafter"/>
</dbReference>
<evidence type="ECO:0000259" key="6">
    <source>
        <dbReference type="PROSITE" id="PS51782"/>
    </source>
</evidence>
<accession>A0A2P1CIJ7</accession>
<dbReference type="GO" id="GO:0003796">
    <property type="term" value="F:lysozyme activity"/>
    <property type="evidence" value="ECO:0007669"/>
    <property type="project" value="UniProtKB-EC"/>
</dbReference>
<dbReference type="SMART" id="SM00257">
    <property type="entry name" value="LysM"/>
    <property type="match status" value="1"/>
</dbReference>
<protein>
    <recommendedName>
        <fullName evidence="3">lysozyme</fullName>
        <ecNumber evidence="3">3.2.1.17</ecNumber>
    </recommendedName>
</protein>
<gene>
    <name evidence="7" type="primary">23</name>
    <name evidence="7" type="ORF">PBI_PAJAZA_23</name>
</gene>
<evidence type="ECO:0000313" key="7">
    <source>
        <dbReference type="EMBL" id="AVJ51014.1"/>
    </source>
</evidence>
<comment type="similarity">
    <text evidence="2">Belongs to the glycosyl hydrolase 25 family.</text>
</comment>
<evidence type="ECO:0000256" key="3">
    <source>
        <dbReference type="ARBA" id="ARBA00012732"/>
    </source>
</evidence>
<dbReference type="SUPFAM" id="SSF51445">
    <property type="entry name" value="(Trans)glycosidases"/>
    <property type="match status" value="1"/>
</dbReference>
<dbReference type="InterPro" id="IPR002053">
    <property type="entry name" value="Glyco_hydro_25"/>
</dbReference>
<dbReference type="SMART" id="SM00641">
    <property type="entry name" value="Glyco_25"/>
    <property type="match status" value="1"/>
</dbReference>
<proteinExistence type="inferred from homology"/>
<comment type="catalytic activity">
    <reaction evidence="1">
        <text>Hydrolysis of (1-&gt;4)-beta-linkages between N-acetylmuramic acid and N-acetyl-D-glucosamine residues in a peptidoglycan and between N-acetyl-D-glucosamine residues in chitodextrins.</text>
        <dbReference type="EC" id="3.2.1.17"/>
    </reaction>
</comment>
<dbReference type="PANTHER" id="PTHR34135">
    <property type="entry name" value="LYSOZYME"/>
    <property type="match status" value="1"/>
</dbReference>
<dbReference type="SMART" id="SM01095">
    <property type="entry name" value="Cpl-7"/>
    <property type="match status" value="1"/>
</dbReference>
<dbReference type="GO" id="GO:0009253">
    <property type="term" value="P:peptidoglycan catabolic process"/>
    <property type="evidence" value="ECO:0007669"/>
    <property type="project" value="InterPro"/>
</dbReference>
<evidence type="ECO:0000256" key="1">
    <source>
        <dbReference type="ARBA" id="ARBA00000632"/>
    </source>
</evidence>
<reference evidence="7 8" key="1">
    <citation type="submission" date="2018-02" db="EMBL/GenBank/DDBJ databases">
        <authorList>
            <person name="Zacj K.M."/>
            <person name="Aull H.G."/>
            <person name="Garlena R.A."/>
            <person name="Russell D.A."/>
            <person name="Pope W.H."/>
            <person name="Jacobs-Sera D."/>
            <person name="Hatfull G.F."/>
        </authorList>
    </citation>
    <scope>NUCLEOTIDE SEQUENCE [LARGE SCALE GENOMIC DNA]</scope>
</reference>
<sequence>MALNGIDVSQWQAADLSGVPYDFLIARATWGDEAHGFVDPWCDRHIQTAIKRGKLFGFYHFMTIHDPIAQARWFVKNCEGYFGHGIPVLDFEEIGSGSERAVSTHGAAGALKFLNEVHHLTGVRPLIYANASTARSLKAVADADYGLWIASWGSNPAGGYRSPAAPDSSPFPFVVIHQYSSRGRLAGYGGDLDLDRAHIDAAAWAKYANPSGGTKPNPKPKPEPVKKSVAELAKEVWDGRWGNGADRKKRLEAAGYDYDAVQKLVDSQAAHPAAKTYTVKAGDTLSGIAAKYGTTWQELQRKNGIKNANLIYPGQVLKI</sequence>
<dbReference type="EC" id="3.2.1.17" evidence="3"/>
<keyword evidence="4" id="KW-0378">Hydrolase</keyword>
<dbReference type="Gene3D" id="3.10.350.10">
    <property type="entry name" value="LysM domain"/>
    <property type="match status" value="1"/>
</dbReference>
<name>A0A2P1CIJ7_9CAUD</name>
<feature type="domain" description="LysM" evidence="6">
    <location>
        <begin position="275"/>
        <end position="319"/>
    </location>
</feature>
<dbReference type="PROSITE" id="PS51904">
    <property type="entry name" value="GLYCOSYL_HYDROL_F25_2"/>
    <property type="match status" value="1"/>
</dbReference>
<dbReference type="Pfam" id="PF08230">
    <property type="entry name" value="CW_7"/>
    <property type="match status" value="1"/>
</dbReference>
<dbReference type="InterPro" id="IPR036779">
    <property type="entry name" value="LysM_dom_sf"/>
</dbReference>
<evidence type="ECO:0000256" key="4">
    <source>
        <dbReference type="ARBA" id="ARBA00022801"/>
    </source>
</evidence>
<dbReference type="InterPro" id="IPR013168">
    <property type="entry name" value="Cpl_7_lyso_C"/>
</dbReference>
<dbReference type="InterPro" id="IPR018077">
    <property type="entry name" value="Glyco_hydro_fam25_subgr"/>
</dbReference>
<dbReference type="Proteomes" id="UP000241138">
    <property type="component" value="Segment"/>
</dbReference>
<dbReference type="PROSITE" id="PS51782">
    <property type="entry name" value="LYSM"/>
    <property type="match status" value="1"/>
</dbReference>
<dbReference type="Gene3D" id="3.20.20.80">
    <property type="entry name" value="Glycosidases"/>
    <property type="match status" value="1"/>
</dbReference>
<dbReference type="GO" id="GO:0016998">
    <property type="term" value="P:cell wall macromolecule catabolic process"/>
    <property type="evidence" value="ECO:0007669"/>
    <property type="project" value="InterPro"/>
</dbReference>
<dbReference type="PANTHER" id="PTHR34135:SF2">
    <property type="entry name" value="LYSOZYME"/>
    <property type="match status" value="1"/>
</dbReference>
<dbReference type="Pfam" id="PF01183">
    <property type="entry name" value="Glyco_hydro_25"/>
    <property type="match status" value="1"/>
</dbReference>
<organism evidence="7 8">
    <name type="scientific">Microbacterium phage Pajaza</name>
    <dbReference type="NCBI Taxonomy" id="2099443"/>
    <lineage>
        <taxon>Viruses</taxon>
        <taxon>Duplodnaviria</taxon>
        <taxon>Heunggongvirae</taxon>
        <taxon>Uroviricota</taxon>
        <taxon>Caudoviricetes</taxon>
        <taxon>Pikminvirus</taxon>
        <taxon>Pikminvirus pikmin</taxon>
    </lineage>
</organism>
<dbReference type="EMBL" id="MG944216">
    <property type="protein sequence ID" value="AVJ51014.1"/>
    <property type="molecule type" value="Genomic_DNA"/>
</dbReference>
<evidence type="ECO:0000256" key="2">
    <source>
        <dbReference type="ARBA" id="ARBA00010646"/>
    </source>
</evidence>
<dbReference type="Pfam" id="PF01476">
    <property type="entry name" value="LysM"/>
    <property type="match status" value="1"/>
</dbReference>
<dbReference type="SUPFAM" id="SSF54106">
    <property type="entry name" value="LysM domain"/>
    <property type="match status" value="1"/>
</dbReference>
<keyword evidence="5" id="KW-0326">Glycosidase</keyword>
<evidence type="ECO:0000313" key="8">
    <source>
        <dbReference type="Proteomes" id="UP000241138"/>
    </source>
</evidence>
<dbReference type="InterPro" id="IPR017853">
    <property type="entry name" value="GH"/>
</dbReference>